<organism evidence="8 9">
    <name type="scientific">Saccharicrinis fermentans DSM 9555 = JCM 21142</name>
    <dbReference type="NCBI Taxonomy" id="869213"/>
    <lineage>
        <taxon>Bacteria</taxon>
        <taxon>Pseudomonadati</taxon>
        <taxon>Bacteroidota</taxon>
        <taxon>Bacteroidia</taxon>
        <taxon>Marinilabiliales</taxon>
        <taxon>Marinilabiliaceae</taxon>
        <taxon>Saccharicrinis</taxon>
    </lineage>
</organism>
<feature type="active site" description="Proton acceptor" evidence="5">
    <location>
        <position position="61"/>
    </location>
</feature>
<evidence type="ECO:0000256" key="7">
    <source>
        <dbReference type="RuleBase" id="RU364069"/>
    </source>
</evidence>
<comment type="pathway">
    <text evidence="7">Carbohydrate biosynthesis; dTDP-L-rhamnose biosynthesis.</text>
</comment>
<keyword evidence="9" id="KW-1185">Reference proteome</keyword>
<dbReference type="SUPFAM" id="SSF51182">
    <property type="entry name" value="RmlC-like cupins"/>
    <property type="match status" value="1"/>
</dbReference>
<evidence type="ECO:0000256" key="1">
    <source>
        <dbReference type="ARBA" id="ARBA00001298"/>
    </source>
</evidence>
<keyword evidence="7" id="KW-0413">Isomerase</keyword>
<dbReference type="RefSeq" id="WP_027471171.1">
    <property type="nucleotide sequence ID" value="NZ_BAMD01000036.1"/>
</dbReference>
<dbReference type="GO" id="GO:0005829">
    <property type="term" value="C:cytosol"/>
    <property type="evidence" value="ECO:0007669"/>
    <property type="project" value="TreeGrafter"/>
</dbReference>
<dbReference type="GO" id="GO:0008830">
    <property type="term" value="F:dTDP-4-dehydrorhamnose 3,5-epimerase activity"/>
    <property type="evidence" value="ECO:0007669"/>
    <property type="project" value="UniProtKB-UniRule"/>
</dbReference>
<evidence type="ECO:0000256" key="2">
    <source>
        <dbReference type="ARBA" id="ARBA00001997"/>
    </source>
</evidence>
<dbReference type="Pfam" id="PF00908">
    <property type="entry name" value="dTDP_sugar_isom"/>
    <property type="match status" value="1"/>
</dbReference>
<dbReference type="InterPro" id="IPR014710">
    <property type="entry name" value="RmlC-like_jellyroll"/>
</dbReference>
<accession>W7YNW2</accession>
<evidence type="ECO:0000256" key="3">
    <source>
        <dbReference type="ARBA" id="ARBA00012098"/>
    </source>
</evidence>
<gene>
    <name evidence="8" type="ORF">JCM21142_72759</name>
</gene>
<evidence type="ECO:0000256" key="4">
    <source>
        <dbReference type="ARBA" id="ARBA00019595"/>
    </source>
</evidence>
<sequence length="182" mass="20955">MEVIQTEIQDLLIIKPKKFNDARGFFLESYNKERFLSKGMNYDFVQDNFSSSQYGVIRGLHYQLAPYSQAKMVQAIKGKIIDVVVDLRKESPSFGKSFSIELSEENGLQLMIPRGFAHGFSVLSQEVLFSYKCDNLYNKDAERGIRFNDPFLGIDWRVPESDAIVSDKDQNHPLFKDAAYNF</sequence>
<comment type="catalytic activity">
    <reaction evidence="1 7">
        <text>dTDP-4-dehydro-6-deoxy-alpha-D-glucose = dTDP-4-dehydro-beta-L-rhamnose</text>
        <dbReference type="Rhea" id="RHEA:16969"/>
        <dbReference type="ChEBI" id="CHEBI:57649"/>
        <dbReference type="ChEBI" id="CHEBI:62830"/>
        <dbReference type="EC" id="5.1.3.13"/>
    </reaction>
</comment>
<dbReference type="PANTHER" id="PTHR21047:SF2">
    <property type="entry name" value="THYMIDINE DIPHOSPHO-4-KETO-RHAMNOSE 3,5-EPIMERASE"/>
    <property type="match status" value="1"/>
</dbReference>
<name>W7YNW2_9BACT</name>
<dbReference type="AlphaFoldDB" id="W7YNW2"/>
<dbReference type="InterPro" id="IPR000888">
    <property type="entry name" value="RmlC-like"/>
</dbReference>
<evidence type="ECO:0000313" key="8">
    <source>
        <dbReference type="EMBL" id="GAF04064.1"/>
    </source>
</evidence>
<dbReference type="Proteomes" id="UP000019402">
    <property type="component" value="Unassembled WGS sequence"/>
</dbReference>
<comment type="subunit">
    <text evidence="7">Homodimer.</text>
</comment>
<comment type="similarity">
    <text evidence="7">Belongs to the dTDP-4-dehydrorhamnose 3,5-epimerase family.</text>
</comment>
<feature type="active site" description="Proton donor" evidence="5">
    <location>
        <position position="131"/>
    </location>
</feature>
<dbReference type="OrthoDB" id="9800680at2"/>
<dbReference type="PANTHER" id="PTHR21047">
    <property type="entry name" value="DTDP-6-DEOXY-D-GLUCOSE-3,5 EPIMERASE"/>
    <property type="match status" value="1"/>
</dbReference>
<evidence type="ECO:0000313" key="9">
    <source>
        <dbReference type="Proteomes" id="UP000019402"/>
    </source>
</evidence>
<feature type="site" description="Participates in a stacking interaction with the thymidine ring of dTDP-4-oxo-6-deoxyglucose" evidence="6">
    <location>
        <position position="137"/>
    </location>
</feature>
<evidence type="ECO:0000256" key="5">
    <source>
        <dbReference type="PIRSR" id="PIRSR600888-1"/>
    </source>
</evidence>
<comment type="caution">
    <text evidence="8">The sequence shown here is derived from an EMBL/GenBank/DDBJ whole genome shotgun (WGS) entry which is preliminary data.</text>
</comment>
<dbReference type="GO" id="GO:0019305">
    <property type="term" value="P:dTDP-rhamnose biosynthetic process"/>
    <property type="evidence" value="ECO:0007669"/>
    <property type="project" value="UniProtKB-UniRule"/>
</dbReference>
<dbReference type="eggNOG" id="COG1898">
    <property type="taxonomic scope" value="Bacteria"/>
</dbReference>
<dbReference type="CDD" id="cd00438">
    <property type="entry name" value="cupin_RmlC"/>
    <property type="match status" value="1"/>
</dbReference>
<evidence type="ECO:0000256" key="6">
    <source>
        <dbReference type="PIRSR" id="PIRSR600888-3"/>
    </source>
</evidence>
<dbReference type="EC" id="5.1.3.13" evidence="3 7"/>
<comment type="function">
    <text evidence="2 7">Catalyzes the epimerization of the C3' and C5'positions of dTDP-6-deoxy-D-xylo-4-hexulose, forming dTDP-6-deoxy-L-lyxo-4-hexulose.</text>
</comment>
<protein>
    <recommendedName>
        <fullName evidence="4 7">dTDP-4-dehydrorhamnose 3,5-epimerase</fullName>
        <ecNumber evidence="3 7">5.1.3.13</ecNumber>
    </recommendedName>
    <alternativeName>
        <fullName evidence="7">Thymidine diphospho-4-keto-rhamnose 3,5-epimerase</fullName>
    </alternativeName>
</protein>
<dbReference type="STRING" id="869213.GCA_000517085_01312"/>
<dbReference type="UniPathway" id="UPA00124"/>
<dbReference type="EMBL" id="BAMD01000036">
    <property type="protein sequence ID" value="GAF04064.1"/>
    <property type="molecule type" value="Genomic_DNA"/>
</dbReference>
<dbReference type="InterPro" id="IPR011051">
    <property type="entry name" value="RmlC_Cupin_sf"/>
</dbReference>
<reference evidence="8 9" key="1">
    <citation type="journal article" date="2014" name="Genome Announc.">
        <title>Draft Genome Sequence of Cytophaga fermentans JCM 21142T, a Facultative Anaerobe Isolated from Marine Mud.</title>
        <authorList>
            <person name="Starns D."/>
            <person name="Oshima K."/>
            <person name="Suda W."/>
            <person name="Iino T."/>
            <person name="Yuki M."/>
            <person name="Inoue J."/>
            <person name="Kitamura K."/>
            <person name="Iida T."/>
            <person name="Darby A."/>
            <person name="Hattori M."/>
            <person name="Ohkuma M."/>
        </authorList>
    </citation>
    <scope>NUCLEOTIDE SEQUENCE [LARGE SCALE GENOMIC DNA]</scope>
    <source>
        <strain evidence="8 9">JCM 21142</strain>
    </source>
</reference>
<dbReference type="Gene3D" id="2.60.120.10">
    <property type="entry name" value="Jelly Rolls"/>
    <property type="match status" value="1"/>
</dbReference>
<dbReference type="NCBIfam" id="TIGR01221">
    <property type="entry name" value="rmlC"/>
    <property type="match status" value="1"/>
</dbReference>
<dbReference type="GO" id="GO:0000271">
    <property type="term" value="P:polysaccharide biosynthetic process"/>
    <property type="evidence" value="ECO:0007669"/>
    <property type="project" value="TreeGrafter"/>
</dbReference>
<proteinExistence type="inferred from homology"/>